<gene>
    <name evidence="1" type="ORF">EDD18DRAFT_1361121</name>
</gene>
<dbReference type="EMBL" id="JAUEPU010000051">
    <property type="protein sequence ID" value="KAK0485432.1"/>
    <property type="molecule type" value="Genomic_DNA"/>
</dbReference>
<proteinExistence type="predicted"/>
<reference evidence="1" key="1">
    <citation type="submission" date="2023-06" db="EMBL/GenBank/DDBJ databases">
        <authorList>
            <consortium name="Lawrence Berkeley National Laboratory"/>
            <person name="Ahrendt S."/>
            <person name="Sahu N."/>
            <person name="Indic B."/>
            <person name="Wong-Bajracharya J."/>
            <person name="Merenyi Z."/>
            <person name="Ke H.-M."/>
            <person name="Monk M."/>
            <person name="Kocsube S."/>
            <person name="Drula E."/>
            <person name="Lipzen A."/>
            <person name="Balint B."/>
            <person name="Henrissat B."/>
            <person name="Andreopoulos B."/>
            <person name="Martin F.M."/>
            <person name="Harder C.B."/>
            <person name="Rigling D."/>
            <person name="Ford K.L."/>
            <person name="Foster G.D."/>
            <person name="Pangilinan J."/>
            <person name="Papanicolaou A."/>
            <person name="Barry K."/>
            <person name="LaButti K."/>
            <person name="Viragh M."/>
            <person name="Koriabine M."/>
            <person name="Yan M."/>
            <person name="Riley R."/>
            <person name="Champramary S."/>
            <person name="Plett K.L."/>
            <person name="Tsai I.J."/>
            <person name="Slot J."/>
            <person name="Sipos G."/>
            <person name="Plett J."/>
            <person name="Nagy L.G."/>
            <person name="Grigoriev I.V."/>
        </authorList>
    </citation>
    <scope>NUCLEOTIDE SEQUENCE</scope>
    <source>
        <strain evidence="1">HWK02</strain>
    </source>
</reference>
<accession>A0AA39PJH7</accession>
<sequence length="424" mass="48638">MLEHLLSRLSDLPMSYQRMRLCHAETQCVAHELHALVQYMSQYKPLMDAPKSNAPLMPVDDDLIGAFSNDTTTVQSFFKVGIPVWRVIPIKDLPGVCVNNICEFSNSPHPEEPSHLRLPTVFTGLSRDPRKYVKIHEFVTHSMCRVDLFALSSPIVKYRPDMPLIEANTNKSRYSPYQKKQHIQSGAKLLPPNLYHQEWWTVLGMGFLRGDPASGTAAEKRRIEVRKMMDGFMEELPLRPNNAATSAFWRGKNYEALKQEECQEILWELAEVNFHCEFKALHRRATAHSSSNVQNLPVMCCFPDGNHLPGQLDIGVANYGLADPLWLRRAPYIFAMKKAMRTWEDAPPLLLSEVRTAGWTEKDFLLVEKTVADYYCDTFWQYFGCAPVLPWQLRHQTSEDYVPEARPQMTTSRSGVYVDVEELS</sequence>
<dbReference type="Proteomes" id="UP001175228">
    <property type="component" value="Unassembled WGS sequence"/>
</dbReference>
<protein>
    <submittedName>
        <fullName evidence="1">Uncharacterized protein</fullName>
    </submittedName>
</protein>
<comment type="caution">
    <text evidence="1">The sequence shown here is derived from an EMBL/GenBank/DDBJ whole genome shotgun (WGS) entry which is preliminary data.</text>
</comment>
<keyword evidence="2" id="KW-1185">Reference proteome</keyword>
<evidence type="ECO:0000313" key="1">
    <source>
        <dbReference type="EMBL" id="KAK0485432.1"/>
    </source>
</evidence>
<evidence type="ECO:0000313" key="2">
    <source>
        <dbReference type="Proteomes" id="UP001175228"/>
    </source>
</evidence>
<organism evidence="1 2">
    <name type="scientific">Armillaria luteobubalina</name>
    <dbReference type="NCBI Taxonomy" id="153913"/>
    <lineage>
        <taxon>Eukaryota</taxon>
        <taxon>Fungi</taxon>
        <taxon>Dikarya</taxon>
        <taxon>Basidiomycota</taxon>
        <taxon>Agaricomycotina</taxon>
        <taxon>Agaricomycetes</taxon>
        <taxon>Agaricomycetidae</taxon>
        <taxon>Agaricales</taxon>
        <taxon>Marasmiineae</taxon>
        <taxon>Physalacriaceae</taxon>
        <taxon>Armillaria</taxon>
    </lineage>
</organism>
<name>A0AA39PJH7_9AGAR</name>
<dbReference type="AlphaFoldDB" id="A0AA39PJH7"/>